<dbReference type="RefSeq" id="WP_094779402.1">
    <property type="nucleotide sequence ID" value="NZ_CYGX02000019.1"/>
</dbReference>
<feature type="domain" description="Methyltransferase type 12" evidence="1">
    <location>
        <begin position="39"/>
        <end position="129"/>
    </location>
</feature>
<evidence type="ECO:0000259" key="1">
    <source>
        <dbReference type="Pfam" id="PF08242"/>
    </source>
</evidence>
<dbReference type="PANTHER" id="PTHR43861">
    <property type="entry name" value="TRANS-ACONITATE 2-METHYLTRANSFERASE-RELATED"/>
    <property type="match status" value="1"/>
</dbReference>
<keyword evidence="2" id="KW-0489">Methyltransferase</keyword>
<dbReference type="Proteomes" id="UP000187012">
    <property type="component" value="Unassembled WGS sequence"/>
</dbReference>
<dbReference type="EC" id="2.1.1.144" evidence="2"/>
<dbReference type="AlphaFoldDB" id="A0A1N7RW66"/>
<dbReference type="Pfam" id="PF08242">
    <property type="entry name" value="Methyltransf_12"/>
    <property type="match status" value="1"/>
</dbReference>
<dbReference type="InterPro" id="IPR023149">
    <property type="entry name" value="Trans_acon_MeTrfase_C"/>
</dbReference>
<dbReference type="Gene3D" id="3.40.50.150">
    <property type="entry name" value="Vaccinia Virus protein VP39"/>
    <property type="match status" value="1"/>
</dbReference>
<dbReference type="EMBL" id="CYGX02000019">
    <property type="protein sequence ID" value="SIT39337.1"/>
    <property type="molecule type" value="Genomic_DNA"/>
</dbReference>
<keyword evidence="3" id="KW-1185">Reference proteome</keyword>
<protein>
    <submittedName>
        <fullName evidence="2">Trans-aconitate 2-methyltransferase</fullName>
        <ecNumber evidence="2">2.1.1.144</ecNumber>
    </submittedName>
</protein>
<evidence type="ECO:0000313" key="3">
    <source>
        <dbReference type="Proteomes" id="UP000187012"/>
    </source>
</evidence>
<dbReference type="Gene3D" id="1.10.150.290">
    <property type="entry name" value="S-adenosyl-L-methionine-dependent methyltransferases"/>
    <property type="match status" value="1"/>
</dbReference>
<gene>
    <name evidence="2" type="primary">tam</name>
    <name evidence="2" type="ORF">BN2475_190195</name>
</gene>
<dbReference type="CDD" id="cd02440">
    <property type="entry name" value="AdoMet_MTases"/>
    <property type="match status" value="1"/>
</dbReference>
<dbReference type="InterPro" id="IPR029063">
    <property type="entry name" value="SAM-dependent_MTases_sf"/>
</dbReference>
<organism evidence="2 3">
    <name type="scientific">Paraburkholderia ribeironis</name>
    <dbReference type="NCBI Taxonomy" id="1247936"/>
    <lineage>
        <taxon>Bacteria</taxon>
        <taxon>Pseudomonadati</taxon>
        <taxon>Pseudomonadota</taxon>
        <taxon>Betaproteobacteria</taxon>
        <taxon>Burkholderiales</taxon>
        <taxon>Burkholderiaceae</taxon>
        <taxon>Paraburkholderia</taxon>
    </lineage>
</organism>
<evidence type="ECO:0000313" key="2">
    <source>
        <dbReference type="EMBL" id="SIT39337.1"/>
    </source>
</evidence>
<dbReference type="NCBIfam" id="NF002463">
    <property type="entry name" value="PRK01683.1"/>
    <property type="match status" value="1"/>
</dbReference>
<sequence>MTSTTDWQARQYVLFENERTRPVRDLLAAVPPTQVRIAVDIGCGPGNSTETLAAHAPGARITGLDSSADMIAAARERLPQFQFELTDISTWAATGPYDLILANAVLQWVPDHERLFPALVRKLAPGGSLAVQMPDNLDEPAHRLLREIAAHGPWAGQLKGVERTMRHGADWYYGLLKPLCARVDVWRTVYHHPLAGGADAVVEWFKGSALRPFLAGLDAAGQQAFLQRYRDEIADAYPAQRDGTVLLPFPRLFVVATR</sequence>
<dbReference type="OrthoDB" id="9795085at2"/>
<proteinExistence type="predicted"/>
<accession>A0A1N7RW66</accession>
<reference evidence="2 3" key="1">
    <citation type="submission" date="2016-12" db="EMBL/GenBank/DDBJ databases">
        <authorList>
            <person name="Song W.-J."/>
            <person name="Kurnit D.M."/>
        </authorList>
    </citation>
    <scope>NUCLEOTIDE SEQUENCE [LARGE SCALE GENOMIC DNA]</scope>
    <source>
        <strain evidence="2 3">STM7296</strain>
    </source>
</reference>
<dbReference type="PANTHER" id="PTHR43861:SF1">
    <property type="entry name" value="TRANS-ACONITATE 2-METHYLTRANSFERASE"/>
    <property type="match status" value="1"/>
</dbReference>
<dbReference type="InterPro" id="IPR013217">
    <property type="entry name" value="Methyltransf_12"/>
</dbReference>
<name>A0A1N7RW66_9BURK</name>
<dbReference type="STRING" id="1247936.BN2475_190195"/>
<dbReference type="GO" id="GO:0030798">
    <property type="term" value="F:trans-aconitate 2-methyltransferase activity"/>
    <property type="evidence" value="ECO:0007669"/>
    <property type="project" value="UniProtKB-EC"/>
</dbReference>
<dbReference type="SUPFAM" id="SSF53335">
    <property type="entry name" value="S-adenosyl-L-methionine-dependent methyltransferases"/>
    <property type="match status" value="1"/>
</dbReference>
<dbReference type="GO" id="GO:0032259">
    <property type="term" value="P:methylation"/>
    <property type="evidence" value="ECO:0007669"/>
    <property type="project" value="UniProtKB-KW"/>
</dbReference>
<keyword evidence="2" id="KW-0808">Transferase</keyword>